<dbReference type="Pfam" id="PF06055">
    <property type="entry name" value="ExoD"/>
    <property type="match status" value="1"/>
</dbReference>
<dbReference type="PANTHER" id="PTHR41795:SF1">
    <property type="entry name" value="EXOPOLYSACCHARIDE SYNTHESIS PROTEIN"/>
    <property type="match status" value="1"/>
</dbReference>
<dbReference type="Proteomes" id="UP000193207">
    <property type="component" value="Unassembled WGS sequence"/>
</dbReference>
<sequence>MNTPNSTHNAPLRANDVVDSAERALDGERASLGEVIDAIGYASYTPLLMVPALALVSPLSGVPGFSAVCGILIASVSAQMMLNRQTLWLPQWLRRRSMSAHRVQQVMKWFRVPARWLDTFTRQRLGALVSTPFSILPQAVCFSLGAIIPLLELVPFSSSAAGAVIVVLAAGMFARDGLLVLVGMLLAALAVGTLLTFI</sequence>
<evidence type="ECO:0000256" key="1">
    <source>
        <dbReference type="SAM" id="Phobius"/>
    </source>
</evidence>
<keyword evidence="1" id="KW-0472">Membrane</keyword>
<gene>
    <name evidence="2" type="ORF">ROH8110_03052</name>
</gene>
<name>A0A1X6ZMY5_9RHOB</name>
<feature type="transmembrane region" description="Helical" evidence="1">
    <location>
        <begin position="153"/>
        <end position="171"/>
    </location>
</feature>
<dbReference type="InterPro" id="IPR010331">
    <property type="entry name" value="ExoD"/>
</dbReference>
<proteinExistence type="predicted"/>
<organism evidence="2 3">
    <name type="scientific">Roseovarius halotolerans</name>
    <dbReference type="NCBI Taxonomy" id="505353"/>
    <lineage>
        <taxon>Bacteria</taxon>
        <taxon>Pseudomonadati</taxon>
        <taxon>Pseudomonadota</taxon>
        <taxon>Alphaproteobacteria</taxon>
        <taxon>Rhodobacterales</taxon>
        <taxon>Roseobacteraceae</taxon>
        <taxon>Roseovarius</taxon>
    </lineage>
</organism>
<accession>A0A1X6ZMY5</accession>
<evidence type="ECO:0000313" key="2">
    <source>
        <dbReference type="EMBL" id="SLN56004.1"/>
    </source>
</evidence>
<keyword evidence="1" id="KW-0812">Transmembrane</keyword>
<evidence type="ECO:0000313" key="3">
    <source>
        <dbReference type="Proteomes" id="UP000193207"/>
    </source>
</evidence>
<dbReference type="EMBL" id="FWFU01000004">
    <property type="protein sequence ID" value="SLN56004.1"/>
    <property type="molecule type" value="Genomic_DNA"/>
</dbReference>
<feature type="transmembrane region" description="Helical" evidence="1">
    <location>
        <begin position="52"/>
        <end position="74"/>
    </location>
</feature>
<dbReference type="PANTHER" id="PTHR41795">
    <property type="entry name" value="EXOPOLYSACCHARIDE SYNTHESIS PROTEIN"/>
    <property type="match status" value="1"/>
</dbReference>
<keyword evidence="3" id="KW-1185">Reference proteome</keyword>
<feature type="transmembrane region" description="Helical" evidence="1">
    <location>
        <begin position="178"/>
        <end position="197"/>
    </location>
</feature>
<protein>
    <submittedName>
        <fullName evidence="2">Exopolysaccharide synthesis, ExoD</fullName>
    </submittedName>
</protein>
<reference evidence="2 3" key="1">
    <citation type="submission" date="2017-03" db="EMBL/GenBank/DDBJ databases">
        <authorList>
            <person name="Afonso C.L."/>
            <person name="Miller P.J."/>
            <person name="Scott M.A."/>
            <person name="Spackman E."/>
            <person name="Goraichik I."/>
            <person name="Dimitrov K.M."/>
            <person name="Suarez D.L."/>
            <person name="Swayne D.E."/>
        </authorList>
    </citation>
    <scope>NUCLEOTIDE SEQUENCE [LARGE SCALE GENOMIC DNA]</scope>
    <source>
        <strain evidence="2 3">CECT 8110</strain>
    </source>
</reference>
<dbReference type="RefSeq" id="WP_085818609.1">
    <property type="nucleotide sequence ID" value="NZ_FWFU01000004.1"/>
</dbReference>
<dbReference type="PIRSF" id="PIRSF033239">
    <property type="entry name" value="ExoD"/>
    <property type="match status" value="1"/>
</dbReference>
<dbReference type="AlphaFoldDB" id="A0A1X6ZMY5"/>
<dbReference type="OrthoDB" id="7949130at2"/>
<keyword evidence="1" id="KW-1133">Transmembrane helix</keyword>
<feature type="transmembrane region" description="Helical" evidence="1">
    <location>
        <begin position="125"/>
        <end position="147"/>
    </location>
</feature>